<dbReference type="EMBL" id="RCHS01000981">
    <property type="protein sequence ID" value="RMX55939.1"/>
    <property type="molecule type" value="Genomic_DNA"/>
</dbReference>
<dbReference type="AlphaFoldDB" id="A0A3M6UQQ0"/>
<gene>
    <name evidence="1" type="ORF">pdam_00015626</name>
</gene>
<comment type="caution">
    <text evidence="1">The sequence shown here is derived from an EMBL/GenBank/DDBJ whole genome shotgun (WGS) entry which is preliminary data.</text>
</comment>
<proteinExistence type="predicted"/>
<accession>A0A3M6UQQ0</accession>
<sequence length="77" mass="9025">MVSRCGVQSREISLVNRKLTFDERISCITRHRNFSPRRHPVVSLQVTSFLRDCKGRGYRGDRRAGQTEWKTSEFIVI</sequence>
<keyword evidence="2" id="KW-1185">Reference proteome</keyword>
<organism evidence="1 2">
    <name type="scientific">Pocillopora damicornis</name>
    <name type="common">Cauliflower coral</name>
    <name type="synonym">Millepora damicornis</name>
    <dbReference type="NCBI Taxonomy" id="46731"/>
    <lineage>
        <taxon>Eukaryota</taxon>
        <taxon>Metazoa</taxon>
        <taxon>Cnidaria</taxon>
        <taxon>Anthozoa</taxon>
        <taxon>Hexacorallia</taxon>
        <taxon>Scleractinia</taxon>
        <taxon>Astrocoeniina</taxon>
        <taxon>Pocilloporidae</taxon>
        <taxon>Pocillopora</taxon>
    </lineage>
</organism>
<protein>
    <submittedName>
        <fullName evidence="1">Uncharacterized protein</fullName>
    </submittedName>
</protein>
<evidence type="ECO:0000313" key="2">
    <source>
        <dbReference type="Proteomes" id="UP000275408"/>
    </source>
</evidence>
<evidence type="ECO:0000313" key="1">
    <source>
        <dbReference type="EMBL" id="RMX55939.1"/>
    </source>
</evidence>
<dbReference type="Proteomes" id="UP000275408">
    <property type="component" value="Unassembled WGS sequence"/>
</dbReference>
<name>A0A3M6UQQ0_POCDA</name>
<reference evidence="1 2" key="1">
    <citation type="journal article" date="2018" name="Sci. Rep.">
        <title>Comparative analysis of the Pocillopora damicornis genome highlights role of immune system in coral evolution.</title>
        <authorList>
            <person name="Cunning R."/>
            <person name="Bay R.A."/>
            <person name="Gillette P."/>
            <person name="Baker A.C."/>
            <person name="Traylor-Knowles N."/>
        </authorList>
    </citation>
    <scope>NUCLEOTIDE SEQUENCE [LARGE SCALE GENOMIC DNA]</scope>
    <source>
        <strain evidence="1">RSMAS</strain>
        <tissue evidence="1">Whole animal</tissue>
    </source>
</reference>